<proteinExistence type="predicted"/>
<dbReference type="AlphaFoldDB" id="A0A7W8JWD0"/>
<protein>
    <submittedName>
        <fullName evidence="1">Uncharacterized protein</fullName>
    </submittedName>
</protein>
<dbReference type="EMBL" id="JACHFL010000010">
    <property type="protein sequence ID" value="MBB5364354.1"/>
    <property type="molecule type" value="Genomic_DNA"/>
</dbReference>
<gene>
    <name evidence="1" type="ORF">HNQ08_003466</name>
</gene>
<reference evidence="1 2" key="1">
    <citation type="submission" date="2020-08" db="EMBL/GenBank/DDBJ databases">
        <title>Genomic Encyclopedia of Type Strains, Phase IV (KMG-IV): sequencing the most valuable type-strain genomes for metagenomic binning, comparative biology and taxonomic classification.</title>
        <authorList>
            <person name="Goeker M."/>
        </authorList>
    </citation>
    <scope>NUCLEOTIDE SEQUENCE [LARGE SCALE GENOMIC DNA]</scope>
    <source>
        <strain evidence="1 2">DSM 27939</strain>
    </source>
</reference>
<name>A0A7W8JWD0_9DEIO</name>
<organism evidence="1 2">
    <name type="scientific">Deinococcus humi</name>
    <dbReference type="NCBI Taxonomy" id="662880"/>
    <lineage>
        <taxon>Bacteria</taxon>
        <taxon>Thermotogati</taxon>
        <taxon>Deinococcota</taxon>
        <taxon>Deinococci</taxon>
        <taxon>Deinococcales</taxon>
        <taxon>Deinococcaceae</taxon>
        <taxon>Deinococcus</taxon>
    </lineage>
</organism>
<accession>A0A7W8JWD0</accession>
<comment type="caution">
    <text evidence="1">The sequence shown here is derived from an EMBL/GenBank/DDBJ whole genome shotgun (WGS) entry which is preliminary data.</text>
</comment>
<dbReference type="Proteomes" id="UP000552709">
    <property type="component" value="Unassembled WGS sequence"/>
</dbReference>
<evidence type="ECO:0000313" key="1">
    <source>
        <dbReference type="EMBL" id="MBB5364354.1"/>
    </source>
</evidence>
<sequence>MNGYKRAWDNTLKKQVYVHRLGRALLPGK</sequence>
<evidence type="ECO:0000313" key="2">
    <source>
        <dbReference type="Proteomes" id="UP000552709"/>
    </source>
</evidence>
<keyword evidence="2" id="KW-1185">Reference proteome</keyword>